<gene>
    <name evidence="4" type="ORF">M9Y10_035439</name>
    <name evidence="5" type="ORF">M9Y10_035476</name>
    <name evidence="3" type="ORF">M9Y10_037507</name>
    <name evidence="2" type="ORF">M9Y10_042297</name>
</gene>
<evidence type="ECO:0000313" key="5">
    <source>
        <dbReference type="EMBL" id="KAK8890691.1"/>
    </source>
</evidence>
<sequence length="440" mass="49176">MSILDYFSNGDGKSTNLSLGPNDLLPETMPQNSVGRLLQNPTDLYSPTTKKVKRFDKKSNPYSIDGLTNNSKSNTYSIDNLLNSTSPSTTLSTKQYSKPSKKSNTYSIDNLLNSTSPSTTLSTKQYSKPSKKSNPYSIDNLLNSTSPSTTLTTKQHSMAPKKQNPYSVDNMLDPRSANYLLNTDNSKELYGELAKKHPKLIFKKKSAKEKSGMNEVSKILLDKNRVIKFTKKATTPEGAAEMVAKHNSTKAQKWHLNLINPNGPIEKNNFSDVNGDGVPDIIILNENNSPVYVNGITTCKSNSMKKLDQIESSKGDSAYSKFKKKVFSAKNTALTEMGLNNADKIQQMGLLNKAMSEIWHDEIIQKVYDKLNLTTQKEINKAKRTQAYKNELMATVDENIAQHRDDRTYYHSLLTHAMVDAQNNRTPTEKNSNPYSIGLF</sequence>
<dbReference type="EMBL" id="JAPFFF010000005">
    <property type="protein sequence ID" value="KAK8890691.1"/>
    <property type="molecule type" value="Genomic_DNA"/>
</dbReference>
<keyword evidence="6" id="KW-1185">Reference proteome</keyword>
<feature type="compositionally biased region" description="Polar residues" evidence="1">
    <location>
        <begin position="94"/>
        <end position="108"/>
    </location>
</feature>
<evidence type="ECO:0000313" key="3">
    <source>
        <dbReference type="EMBL" id="KAK8836573.1"/>
    </source>
</evidence>
<feature type="region of interest" description="Disordered" evidence="1">
    <location>
        <begin position="15"/>
        <end position="47"/>
    </location>
</feature>
<feature type="region of interest" description="Disordered" evidence="1">
    <location>
        <begin position="83"/>
        <end position="168"/>
    </location>
</feature>
<dbReference type="Proteomes" id="UP001470230">
    <property type="component" value="Unassembled WGS sequence"/>
</dbReference>
<name>A0ABR2GR27_9EUKA</name>
<evidence type="ECO:0000256" key="1">
    <source>
        <dbReference type="SAM" id="MobiDB-lite"/>
    </source>
</evidence>
<evidence type="ECO:0000313" key="4">
    <source>
        <dbReference type="EMBL" id="KAK8890655.1"/>
    </source>
</evidence>
<feature type="compositionally biased region" description="Polar residues" evidence="1">
    <location>
        <begin position="29"/>
        <end position="47"/>
    </location>
</feature>
<protein>
    <submittedName>
        <fullName evidence="2">Uncharacterized protein</fullName>
    </submittedName>
</protein>
<dbReference type="EMBL" id="JAPFFF010000005">
    <property type="protein sequence ID" value="KAK8890655.1"/>
    <property type="molecule type" value="Genomic_DNA"/>
</dbReference>
<accession>A0ABR2GR27</accession>
<proteinExistence type="predicted"/>
<organism evidence="2 6">
    <name type="scientific">Tritrichomonas musculus</name>
    <dbReference type="NCBI Taxonomy" id="1915356"/>
    <lineage>
        <taxon>Eukaryota</taxon>
        <taxon>Metamonada</taxon>
        <taxon>Parabasalia</taxon>
        <taxon>Tritrichomonadida</taxon>
        <taxon>Tritrichomonadidae</taxon>
        <taxon>Tritrichomonas</taxon>
    </lineage>
</organism>
<feature type="compositionally biased region" description="Low complexity" evidence="1">
    <location>
        <begin position="83"/>
        <end position="93"/>
    </location>
</feature>
<dbReference type="EMBL" id="JAPFFF010000064">
    <property type="protein sequence ID" value="KAK8836573.1"/>
    <property type="molecule type" value="Genomic_DNA"/>
</dbReference>
<evidence type="ECO:0000313" key="2">
    <source>
        <dbReference type="EMBL" id="KAK8835700.1"/>
    </source>
</evidence>
<evidence type="ECO:0000313" key="6">
    <source>
        <dbReference type="Proteomes" id="UP001470230"/>
    </source>
</evidence>
<dbReference type="EMBL" id="JAPFFF010000076">
    <property type="protein sequence ID" value="KAK8835700.1"/>
    <property type="molecule type" value="Genomic_DNA"/>
</dbReference>
<feature type="compositionally biased region" description="Low complexity" evidence="1">
    <location>
        <begin position="110"/>
        <end position="153"/>
    </location>
</feature>
<reference evidence="2 6" key="1">
    <citation type="submission" date="2024-04" db="EMBL/GenBank/DDBJ databases">
        <title>Tritrichomonas musculus Genome.</title>
        <authorList>
            <person name="Alves-Ferreira E."/>
            <person name="Grigg M."/>
            <person name="Lorenzi H."/>
            <person name="Galac M."/>
        </authorList>
    </citation>
    <scope>NUCLEOTIDE SEQUENCE [LARGE SCALE GENOMIC DNA]</scope>
    <source>
        <strain evidence="2 6">EAF2021</strain>
    </source>
</reference>
<comment type="caution">
    <text evidence="2">The sequence shown here is derived from an EMBL/GenBank/DDBJ whole genome shotgun (WGS) entry which is preliminary data.</text>
</comment>